<evidence type="ECO:0000259" key="5">
    <source>
        <dbReference type="Pfam" id="PF04935"/>
    </source>
</evidence>
<evidence type="ECO:0000259" key="6">
    <source>
        <dbReference type="Pfam" id="PF15459"/>
    </source>
</evidence>
<protein>
    <submittedName>
        <fullName evidence="7">Surfeit locus protein 6-like protein</fullName>
    </submittedName>
</protein>
<reference evidence="7" key="1">
    <citation type="submission" date="2020-07" db="EMBL/GenBank/DDBJ databases">
        <title>Multicomponent nature underlies the extraordinary mechanical properties of spider dragline silk.</title>
        <authorList>
            <person name="Kono N."/>
            <person name="Nakamura H."/>
            <person name="Mori M."/>
            <person name="Yoshida Y."/>
            <person name="Ohtoshi R."/>
            <person name="Malay A.D."/>
            <person name="Moran D.A.P."/>
            <person name="Tomita M."/>
            <person name="Numata K."/>
            <person name="Arakawa K."/>
        </authorList>
    </citation>
    <scope>NUCLEOTIDE SEQUENCE</scope>
</reference>
<dbReference type="InterPro" id="IPR007019">
    <property type="entry name" value="SURF6"/>
</dbReference>
<comment type="subcellular location">
    <subcellularLocation>
        <location evidence="1">Nucleus</location>
    </subcellularLocation>
</comment>
<evidence type="ECO:0000313" key="7">
    <source>
        <dbReference type="EMBL" id="GFQ80192.1"/>
    </source>
</evidence>
<evidence type="ECO:0000256" key="4">
    <source>
        <dbReference type="SAM" id="MobiDB-lite"/>
    </source>
</evidence>
<name>A0A8X6HS67_TRICU</name>
<dbReference type="GO" id="GO:0042274">
    <property type="term" value="P:ribosomal small subunit biogenesis"/>
    <property type="evidence" value="ECO:0007669"/>
    <property type="project" value="TreeGrafter"/>
</dbReference>
<keyword evidence="8" id="KW-1185">Reference proteome</keyword>
<gene>
    <name evidence="7" type="ORF">TNCT_177131</name>
</gene>
<dbReference type="InterPro" id="IPR029188">
    <property type="entry name" value="Rrp14_N"/>
</dbReference>
<sequence length="342" mass="40036">MAALNGGNSDPNMHIIQEITEEDRYLLNLVDTIPAKVYFNQAIQEKIKYDKHLTMDQKAESMKRKFSNKIELSAKIKHKRARVDPLCQKSVSQIHKEMSKKLKKESKRNKKGILPSASLTRVANIEELQKRLQERITELQAKRKSSLTDGPSKKRLKMKEKKLKHKVASTQVKKEETQTKKLNQNQSEEKPKYNKEGKIIYGKLDFSEGGMKDKKRSEFSGKNYKNLLKMAEQKKNKIEKLKEVNPEKAASIEEKERWKKAILKAENVKVKDDPNLLKKSLKKKEKIKMKKAKEWNERVEHTEAKKKARQEKRTKNIQKRKQQKLDNKVKRAKKKGRVIPGF</sequence>
<dbReference type="GO" id="GO:0005730">
    <property type="term" value="C:nucleolus"/>
    <property type="evidence" value="ECO:0007669"/>
    <property type="project" value="TreeGrafter"/>
</dbReference>
<feature type="region of interest" description="Disordered" evidence="4">
    <location>
        <begin position="288"/>
        <end position="342"/>
    </location>
</feature>
<dbReference type="Proteomes" id="UP000887116">
    <property type="component" value="Unassembled WGS sequence"/>
</dbReference>
<evidence type="ECO:0000256" key="2">
    <source>
        <dbReference type="ARBA" id="ARBA00005904"/>
    </source>
</evidence>
<dbReference type="Pfam" id="PF15459">
    <property type="entry name" value="RRP14"/>
    <property type="match status" value="1"/>
</dbReference>
<organism evidence="7 8">
    <name type="scientific">Trichonephila clavata</name>
    <name type="common">Joro spider</name>
    <name type="synonym">Nephila clavata</name>
    <dbReference type="NCBI Taxonomy" id="2740835"/>
    <lineage>
        <taxon>Eukaryota</taxon>
        <taxon>Metazoa</taxon>
        <taxon>Ecdysozoa</taxon>
        <taxon>Arthropoda</taxon>
        <taxon>Chelicerata</taxon>
        <taxon>Arachnida</taxon>
        <taxon>Araneae</taxon>
        <taxon>Araneomorphae</taxon>
        <taxon>Entelegynae</taxon>
        <taxon>Araneoidea</taxon>
        <taxon>Nephilidae</taxon>
        <taxon>Trichonephila</taxon>
    </lineage>
</organism>
<dbReference type="GO" id="GO:0003677">
    <property type="term" value="F:DNA binding"/>
    <property type="evidence" value="ECO:0007669"/>
    <property type="project" value="TreeGrafter"/>
</dbReference>
<proteinExistence type="inferred from homology"/>
<feature type="compositionally biased region" description="Basic and acidic residues" evidence="4">
    <location>
        <begin position="292"/>
        <end position="305"/>
    </location>
</feature>
<dbReference type="PANTHER" id="PTHR14369:SF0">
    <property type="entry name" value="SURFEIT LOCUS PROTEIN 6"/>
    <property type="match status" value="1"/>
</dbReference>
<feature type="compositionally biased region" description="Basic residues" evidence="4">
    <location>
        <begin position="330"/>
        <end position="342"/>
    </location>
</feature>
<dbReference type="AlphaFoldDB" id="A0A8X6HS67"/>
<evidence type="ECO:0000256" key="1">
    <source>
        <dbReference type="ARBA" id="ARBA00004123"/>
    </source>
</evidence>
<dbReference type="GO" id="GO:0003723">
    <property type="term" value="F:RNA binding"/>
    <property type="evidence" value="ECO:0007669"/>
    <property type="project" value="TreeGrafter"/>
</dbReference>
<comment type="caution">
    <text evidence="7">The sequence shown here is derived from an EMBL/GenBank/DDBJ whole genome shotgun (WGS) entry which is preliminary data.</text>
</comment>
<feature type="region of interest" description="Disordered" evidence="4">
    <location>
        <begin position="141"/>
        <end position="194"/>
    </location>
</feature>
<dbReference type="EMBL" id="BMAO01032157">
    <property type="protein sequence ID" value="GFQ80192.1"/>
    <property type="molecule type" value="Genomic_DNA"/>
</dbReference>
<feature type="compositionally biased region" description="Basic residues" evidence="4">
    <location>
        <begin position="306"/>
        <end position="322"/>
    </location>
</feature>
<dbReference type="Pfam" id="PF04935">
    <property type="entry name" value="SURF6"/>
    <property type="match status" value="1"/>
</dbReference>
<feature type="domain" description="Ribosomal RNA-processing protein 14/surfeit locus protein 6 C-terminal" evidence="5">
    <location>
        <begin position="142"/>
        <end position="329"/>
    </location>
</feature>
<dbReference type="PANTHER" id="PTHR14369">
    <property type="entry name" value="SURFEIT LOCUS PROTEIN 6"/>
    <property type="match status" value="1"/>
</dbReference>
<evidence type="ECO:0000313" key="8">
    <source>
        <dbReference type="Proteomes" id="UP000887116"/>
    </source>
</evidence>
<evidence type="ECO:0000256" key="3">
    <source>
        <dbReference type="ARBA" id="ARBA00023242"/>
    </source>
</evidence>
<dbReference type="GO" id="GO:0042273">
    <property type="term" value="P:ribosomal large subunit biogenesis"/>
    <property type="evidence" value="ECO:0007669"/>
    <property type="project" value="TreeGrafter"/>
</dbReference>
<comment type="similarity">
    <text evidence="2">Belongs to the SURF6 family.</text>
</comment>
<dbReference type="InterPro" id="IPR029190">
    <property type="entry name" value="Rrp14/SURF6_C"/>
</dbReference>
<accession>A0A8X6HS67</accession>
<dbReference type="OrthoDB" id="444809at2759"/>
<feature type="domain" description="Ribosomal RNA-processing protein 14 N-terminal" evidence="6">
    <location>
        <begin position="19"/>
        <end position="85"/>
    </location>
</feature>
<keyword evidence="3" id="KW-0539">Nucleus</keyword>
<feature type="compositionally biased region" description="Basic residues" evidence="4">
    <location>
        <begin position="153"/>
        <end position="167"/>
    </location>
</feature>